<dbReference type="InterPro" id="IPR035906">
    <property type="entry name" value="MetI-like_sf"/>
</dbReference>
<proteinExistence type="inferred from homology"/>
<dbReference type="PATRIC" id="fig|751945.3.peg.2386"/>
<gene>
    <name evidence="9" type="ORF">Theos_2445</name>
</gene>
<dbReference type="GO" id="GO:0055085">
    <property type="term" value="P:transmembrane transport"/>
    <property type="evidence" value="ECO:0007669"/>
    <property type="project" value="InterPro"/>
</dbReference>
<evidence type="ECO:0000256" key="6">
    <source>
        <dbReference type="ARBA" id="ARBA00023136"/>
    </source>
</evidence>
<dbReference type="KEGG" id="tos:Theos_2445"/>
<dbReference type="OrthoDB" id="9779825at2"/>
<dbReference type="Gene3D" id="1.10.3720.10">
    <property type="entry name" value="MetI-like"/>
    <property type="match status" value="1"/>
</dbReference>
<organism evidence="9 10">
    <name type="scientific">Thermus oshimai JL-2</name>
    <dbReference type="NCBI Taxonomy" id="751945"/>
    <lineage>
        <taxon>Bacteria</taxon>
        <taxon>Thermotogati</taxon>
        <taxon>Deinococcota</taxon>
        <taxon>Deinococci</taxon>
        <taxon>Thermales</taxon>
        <taxon>Thermaceae</taxon>
        <taxon>Thermus</taxon>
    </lineage>
</organism>
<keyword evidence="2 7" id="KW-0813">Transport</keyword>
<geneLocation type="plasmid" evidence="9 10">
    <name>pTHEOS01</name>
</geneLocation>
<comment type="subcellular location">
    <subcellularLocation>
        <location evidence="1 7">Cell membrane</location>
        <topology evidence="1 7">Multi-pass membrane protein</topology>
    </subcellularLocation>
</comment>
<feature type="transmembrane region" description="Helical" evidence="7">
    <location>
        <begin position="231"/>
        <end position="254"/>
    </location>
</feature>
<evidence type="ECO:0000256" key="7">
    <source>
        <dbReference type="RuleBase" id="RU363032"/>
    </source>
</evidence>
<dbReference type="PANTHER" id="PTHR43386">
    <property type="entry name" value="OLIGOPEPTIDE TRANSPORT SYSTEM PERMEASE PROTEIN APPC"/>
    <property type="match status" value="1"/>
</dbReference>
<feature type="transmembrane region" description="Helical" evidence="7">
    <location>
        <begin position="68"/>
        <end position="93"/>
    </location>
</feature>
<evidence type="ECO:0000313" key="10">
    <source>
        <dbReference type="Proteomes" id="UP000000211"/>
    </source>
</evidence>
<dbReference type="GO" id="GO:0005886">
    <property type="term" value="C:plasma membrane"/>
    <property type="evidence" value="ECO:0007669"/>
    <property type="project" value="UniProtKB-SubCell"/>
</dbReference>
<dbReference type="RefSeq" id="WP_015065416.1">
    <property type="nucleotide sequence ID" value="NC_019387.1"/>
</dbReference>
<name>K7RM15_THEOS</name>
<evidence type="ECO:0000259" key="8">
    <source>
        <dbReference type="PROSITE" id="PS50928"/>
    </source>
</evidence>
<sequence length="267" mass="27612">MRSPSLLLGSLLSGLFLLLALASFLYPVDPNAPDFPRRLSPPSLEHPLGTDPLGRDLLARLLHGARNALLVGGVSVGLGAGLGVALGLLAGYLGRGWDGALSLLTEALYALPGLLLALLLAALLGPGALSSTLAIGLALVPAFFRVARAGALALRSAPFVEAALALGAPWGRVLLRHLLPNLLGPLLVQMSLAFAAALLSEAALSYLGLGVQPPHPSLGRMLREAQSFLPLSPYPALVPGLALSLGVLGFNLLGDGLRDRLDPRTWR</sequence>
<reference evidence="9 10" key="1">
    <citation type="journal article" date="2013" name="Genome Announc.">
        <title>Whole Genome Sequencing of Thermus oshimai JL-2 and Thermus thermophilus JL-18, Incomplete Denitrifiers from the United States Great Basin.</title>
        <authorList>
            <person name="Murugapiran S.K."/>
            <person name="Huntemann M."/>
            <person name="Wei C.L."/>
            <person name="Han J."/>
            <person name="Detter J.C."/>
            <person name="Han C.S."/>
            <person name="Erkkila T.H."/>
            <person name="Teshima H."/>
            <person name="Chen A."/>
            <person name="Kyrpides N."/>
            <person name="Mavrommatis K."/>
            <person name="Markowitz V."/>
            <person name="Szeto E."/>
            <person name="Ivanova N."/>
            <person name="Pagani I."/>
            <person name="Lam J."/>
            <person name="McDonald A.I."/>
            <person name="Dodsworth J.A."/>
            <person name="Pati A."/>
            <person name="Goodwin L."/>
            <person name="Peters L."/>
            <person name="Pitluck S."/>
            <person name="Woyke T."/>
            <person name="Hedlund B.P."/>
        </authorList>
    </citation>
    <scope>NUCLEOTIDE SEQUENCE</scope>
    <source>
        <strain evidence="9 10">JL-2</strain>
        <plasmid evidence="9">pTHEOS01</plasmid>
    </source>
</reference>
<accession>K7RM15</accession>
<protein>
    <submittedName>
        <fullName evidence="9">ABC-type dipeptide/oligopeptide/nickel transport system, permease component</fullName>
    </submittedName>
</protein>
<dbReference type="Pfam" id="PF00528">
    <property type="entry name" value="BPD_transp_1"/>
    <property type="match status" value="1"/>
</dbReference>
<dbReference type="HOGENOM" id="CLU_028518_1_1_0"/>
<evidence type="ECO:0000256" key="3">
    <source>
        <dbReference type="ARBA" id="ARBA00022475"/>
    </source>
</evidence>
<dbReference type="EMBL" id="CP003250">
    <property type="protein sequence ID" value="AFV77422.1"/>
    <property type="molecule type" value="Genomic_DNA"/>
</dbReference>
<dbReference type="SUPFAM" id="SSF161098">
    <property type="entry name" value="MetI-like"/>
    <property type="match status" value="1"/>
</dbReference>
<keyword evidence="4 7" id="KW-0812">Transmembrane</keyword>
<keyword evidence="5 7" id="KW-1133">Transmembrane helix</keyword>
<evidence type="ECO:0000256" key="2">
    <source>
        <dbReference type="ARBA" id="ARBA00022448"/>
    </source>
</evidence>
<dbReference type="AlphaFoldDB" id="K7RM15"/>
<evidence type="ECO:0000256" key="1">
    <source>
        <dbReference type="ARBA" id="ARBA00004651"/>
    </source>
</evidence>
<feature type="transmembrane region" description="Helical" evidence="7">
    <location>
        <begin position="114"/>
        <end position="144"/>
    </location>
</feature>
<keyword evidence="10" id="KW-1185">Reference proteome</keyword>
<keyword evidence="3" id="KW-1003">Cell membrane</keyword>
<evidence type="ECO:0000313" key="9">
    <source>
        <dbReference type="EMBL" id="AFV77422.1"/>
    </source>
</evidence>
<dbReference type="Proteomes" id="UP000000211">
    <property type="component" value="Plasmid pTHEOS01"/>
</dbReference>
<dbReference type="PANTHER" id="PTHR43386:SF25">
    <property type="entry name" value="PEPTIDE ABC TRANSPORTER PERMEASE PROTEIN"/>
    <property type="match status" value="1"/>
</dbReference>
<dbReference type="PROSITE" id="PS50928">
    <property type="entry name" value="ABC_TM1"/>
    <property type="match status" value="1"/>
</dbReference>
<feature type="transmembrane region" description="Helical" evidence="7">
    <location>
        <begin position="156"/>
        <end position="175"/>
    </location>
</feature>
<keyword evidence="6 7" id="KW-0472">Membrane</keyword>
<dbReference type="InterPro" id="IPR000515">
    <property type="entry name" value="MetI-like"/>
</dbReference>
<evidence type="ECO:0000256" key="4">
    <source>
        <dbReference type="ARBA" id="ARBA00022692"/>
    </source>
</evidence>
<comment type="similarity">
    <text evidence="7">Belongs to the binding-protein-dependent transport system permease family.</text>
</comment>
<dbReference type="InterPro" id="IPR050366">
    <property type="entry name" value="BP-dependent_transpt_permease"/>
</dbReference>
<evidence type="ECO:0000256" key="5">
    <source>
        <dbReference type="ARBA" id="ARBA00022989"/>
    </source>
</evidence>
<dbReference type="CDD" id="cd06261">
    <property type="entry name" value="TM_PBP2"/>
    <property type="match status" value="1"/>
</dbReference>
<keyword evidence="9" id="KW-0614">Plasmid</keyword>
<feature type="transmembrane region" description="Helical" evidence="7">
    <location>
        <begin position="187"/>
        <end position="211"/>
    </location>
</feature>
<feature type="domain" description="ABC transmembrane type-1" evidence="8">
    <location>
        <begin position="65"/>
        <end position="254"/>
    </location>
</feature>